<reference evidence="2 3" key="1">
    <citation type="submission" date="2019-06" db="EMBL/GenBank/DDBJ databases">
        <authorList>
            <person name="Palmer J.M."/>
        </authorList>
    </citation>
    <scope>NUCLEOTIDE SEQUENCE [LARGE SCALE GENOMIC DNA]</scope>
    <source>
        <strain evidence="2 3">TWF788</strain>
    </source>
</reference>
<evidence type="ECO:0000313" key="3">
    <source>
        <dbReference type="Proteomes" id="UP000479691"/>
    </source>
</evidence>
<dbReference type="InterPro" id="IPR002889">
    <property type="entry name" value="WSC_carb-bd"/>
</dbReference>
<feature type="domain" description="WSC" evidence="1">
    <location>
        <begin position="1"/>
        <end position="70"/>
    </location>
</feature>
<dbReference type="EMBL" id="JAABOE010000016">
    <property type="protein sequence ID" value="KAF3186680.1"/>
    <property type="molecule type" value="Genomic_DNA"/>
</dbReference>
<evidence type="ECO:0000313" key="2">
    <source>
        <dbReference type="EMBL" id="KAF3186680.1"/>
    </source>
</evidence>
<proteinExistence type="predicted"/>
<dbReference type="Proteomes" id="UP000479691">
    <property type="component" value="Unassembled WGS sequence"/>
</dbReference>
<comment type="caution">
    <text evidence="2">The sequence shown here is derived from an EMBL/GenBank/DDBJ whole genome shotgun (WGS) entry which is preliminary data.</text>
</comment>
<dbReference type="Pfam" id="PF01822">
    <property type="entry name" value="WSC"/>
    <property type="match status" value="1"/>
</dbReference>
<evidence type="ECO:0000259" key="1">
    <source>
        <dbReference type="PROSITE" id="PS51212"/>
    </source>
</evidence>
<gene>
    <name evidence="2" type="ORF">TWF788_002907</name>
</gene>
<accession>A0A7C8TZG8</accession>
<organism evidence="2 3">
    <name type="scientific">Orbilia oligospora</name>
    <name type="common">Nematode-trapping fungus</name>
    <name type="synonym">Arthrobotrys oligospora</name>
    <dbReference type="NCBI Taxonomy" id="2813651"/>
    <lineage>
        <taxon>Eukaryota</taxon>
        <taxon>Fungi</taxon>
        <taxon>Dikarya</taxon>
        <taxon>Ascomycota</taxon>
        <taxon>Pezizomycotina</taxon>
        <taxon>Orbiliomycetes</taxon>
        <taxon>Orbiliales</taxon>
        <taxon>Orbiliaceae</taxon>
        <taxon>Orbilia</taxon>
    </lineage>
</organism>
<protein>
    <recommendedName>
        <fullName evidence="1">WSC domain-containing protein</fullName>
    </recommendedName>
</protein>
<name>A0A7C8TZG8_ORBOL</name>
<dbReference type="PROSITE" id="PS51212">
    <property type="entry name" value="WSC"/>
    <property type="match status" value="1"/>
</dbReference>
<dbReference type="AlphaFoldDB" id="A0A7C8TZG8"/>
<sequence>MNVEVCLQVAKAKNYNYAGLEYGRECWAASLTTTPLITTTSGTGACTIKCMGNTTQSCGGRNMLNLYYSPTSTATVLRARHAPRQYGDYGVDD</sequence>